<dbReference type="EMBL" id="JARQWQ010000027">
    <property type="protein sequence ID" value="KAK2562803.1"/>
    <property type="molecule type" value="Genomic_DNA"/>
</dbReference>
<evidence type="ECO:0000256" key="2">
    <source>
        <dbReference type="ARBA" id="ARBA00022946"/>
    </source>
</evidence>
<dbReference type="InterPro" id="IPR010793">
    <property type="entry name" value="Ribosomal_mL37/mL65"/>
</dbReference>
<dbReference type="GO" id="GO:0005739">
    <property type="term" value="C:mitochondrion"/>
    <property type="evidence" value="ECO:0007669"/>
    <property type="project" value="UniProtKB-SubCell"/>
</dbReference>
<dbReference type="PANTHER" id="PTHR15889">
    <property type="entry name" value="MITOCHONDRIAL RIBOSOMAL PROTEIN L37"/>
    <property type="match status" value="1"/>
</dbReference>
<name>A0AAD9V688_ACRCE</name>
<dbReference type="GO" id="GO:0005840">
    <property type="term" value="C:ribosome"/>
    <property type="evidence" value="ECO:0007669"/>
    <property type="project" value="UniProtKB-KW"/>
</dbReference>
<comment type="caution">
    <text evidence="9">The sequence shown here is derived from an EMBL/GenBank/DDBJ whole genome shotgun (WGS) entry which is preliminary data.</text>
</comment>
<reference evidence="9" key="2">
    <citation type="journal article" date="2023" name="Science">
        <title>Genomic signatures of disease resistance in endangered staghorn corals.</title>
        <authorList>
            <person name="Vollmer S.V."/>
            <person name="Selwyn J.D."/>
            <person name="Despard B.A."/>
            <person name="Roesel C.L."/>
        </authorList>
    </citation>
    <scope>NUCLEOTIDE SEQUENCE</scope>
    <source>
        <strain evidence="9">K2</strain>
    </source>
</reference>
<keyword evidence="5" id="KW-0687">Ribonucleoprotein</keyword>
<evidence type="ECO:0000256" key="1">
    <source>
        <dbReference type="ARBA" id="ARBA00004173"/>
    </source>
</evidence>
<keyword evidence="4" id="KW-0496">Mitochondrion</keyword>
<dbReference type="GO" id="GO:0006412">
    <property type="term" value="P:translation"/>
    <property type="evidence" value="ECO:0007669"/>
    <property type="project" value="InterPro"/>
</dbReference>
<dbReference type="Proteomes" id="UP001249851">
    <property type="component" value="Unassembled WGS sequence"/>
</dbReference>
<dbReference type="AlphaFoldDB" id="A0AAD9V688"/>
<dbReference type="InterPro" id="IPR052482">
    <property type="entry name" value="mtLSU_mL37"/>
</dbReference>
<evidence type="ECO:0000256" key="5">
    <source>
        <dbReference type="ARBA" id="ARBA00023274"/>
    </source>
</evidence>
<keyword evidence="3 9" id="KW-0689">Ribosomal protein</keyword>
<dbReference type="GO" id="GO:0003735">
    <property type="term" value="F:structural constituent of ribosome"/>
    <property type="evidence" value="ECO:0007669"/>
    <property type="project" value="InterPro"/>
</dbReference>
<evidence type="ECO:0000256" key="6">
    <source>
        <dbReference type="ARBA" id="ARBA00037985"/>
    </source>
</evidence>
<protein>
    <recommendedName>
        <fullName evidence="7">Large ribosomal subunit protein mL37</fullName>
    </recommendedName>
    <alternativeName>
        <fullName evidence="8">39S ribosomal protein L37, mitochondrial</fullName>
    </alternativeName>
</protein>
<sequence>MAATAIMKKQISRSNVRFFRFSALTRRQLCVLAVKEEKEPHQTGVPLIIAPHVIRRAFIVHPSTKVIDSSAKYQWFTKTKLYEGLPASFPDLSSFFSDEEYEVVREQFATSVLQNYAFRKETFNVRKNERREEQLRMGVLQDLMRCLWSFSDRYPHLNDCFVDLQPNIKIHWVRQHNFYQLEYKPAYIIRSKEQAQLFQPDVERTSSESLPGPFDNYSLGVYRHPIVHLRNNPGFQNSGLNKYPHNHMIFLTNTYNLTYEQQTAFGIMSMFSTLLALAMDCGVKMGEHLKEPLVTKCLVTDGIQFTSMCYQLNTLSFQEDIGIKNCAWVSPNMNLFSKQEKTSARAWSILYESLEKGEQVSGFNDMCFKTILALFCHH</sequence>
<evidence type="ECO:0000313" key="9">
    <source>
        <dbReference type="EMBL" id="KAK2562803.1"/>
    </source>
</evidence>
<evidence type="ECO:0000256" key="4">
    <source>
        <dbReference type="ARBA" id="ARBA00023128"/>
    </source>
</evidence>
<dbReference type="PANTHER" id="PTHR15889:SF2">
    <property type="entry name" value="LARGE RIBOSOMAL SUBUNIT PROTEIN ML37"/>
    <property type="match status" value="1"/>
</dbReference>
<evidence type="ECO:0000256" key="7">
    <source>
        <dbReference type="ARBA" id="ARBA00039442"/>
    </source>
</evidence>
<comment type="subcellular location">
    <subcellularLocation>
        <location evidence="1">Mitochondrion</location>
    </subcellularLocation>
</comment>
<evidence type="ECO:0000256" key="3">
    <source>
        <dbReference type="ARBA" id="ARBA00022980"/>
    </source>
</evidence>
<evidence type="ECO:0000256" key="8">
    <source>
        <dbReference type="ARBA" id="ARBA00041617"/>
    </source>
</evidence>
<keyword evidence="2" id="KW-0809">Transit peptide</keyword>
<dbReference type="Pfam" id="PF07147">
    <property type="entry name" value="PDCD9"/>
    <property type="match status" value="2"/>
</dbReference>
<gene>
    <name evidence="9" type="ORF">P5673_013752</name>
</gene>
<keyword evidence="10" id="KW-1185">Reference proteome</keyword>
<proteinExistence type="inferred from homology"/>
<organism evidence="9 10">
    <name type="scientific">Acropora cervicornis</name>
    <name type="common">Staghorn coral</name>
    <dbReference type="NCBI Taxonomy" id="6130"/>
    <lineage>
        <taxon>Eukaryota</taxon>
        <taxon>Metazoa</taxon>
        <taxon>Cnidaria</taxon>
        <taxon>Anthozoa</taxon>
        <taxon>Hexacorallia</taxon>
        <taxon>Scleractinia</taxon>
        <taxon>Astrocoeniina</taxon>
        <taxon>Acroporidae</taxon>
        <taxon>Acropora</taxon>
    </lineage>
</organism>
<dbReference type="GO" id="GO:1990904">
    <property type="term" value="C:ribonucleoprotein complex"/>
    <property type="evidence" value="ECO:0007669"/>
    <property type="project" value="UniProtKB-KW"/>
</dbReference>
<evidence type="ECO:0000313" key="10">
    <source>
        <dbReference type="Proteomes" id="UP001249851"/>
    </source>
</evidence>
<accession>A0AAD9V688</accession>
<reference evidence="9" key="1">
    <citation type="journal article" date="2023" name="G3 (Bethesda)">
        <title>Whole genome assembly and annotation of the endangered Caribbean coral Acropora cervicornis.</title>
        <authorList>
            <person name="Selwyn J.D."/>
            <person name="Vollmer S.V."/>
        </authorList>
    </citation>
    <scope>NUCLEOTIDE SEQUENCE</scope>
    <source>
        <strain evidence="9">K2</strain>
    </source>
</reference>
<comment type="similarity">
    <text evidence="6">Belongs to the mitochondrion-specific ribosomal protein mL37 family.</text>
</comment>